<dbReference type="InterPro" id="IPR003594">
    <property type="entry name" value="HATPase_dom"/>
</dbReference>
<keyword evidence="3" id="KW-0597">Phosphoprotein</keyword>
<evidence type="ECO:0000313" key="10">
    <source>
        <dbReference type="Proteomes" id="UP000294360"/>
    </source>
</evidence>
<dbReference type="GO" id="GO:0005524">
    <property type="term" value="F:ATP binding"/>
    <property type="evidence" value="ECO:0007669"/>
    <property type="project" value="UniProtKB-KW"/>
</dbReference>
<dbReference type="SMART" id="SM00387">
    <property type="entry name" value="HATPase_c"/>
    <property type="match status" value="1"/>
</dbReference>
<organism evidence="9 10">
    <name type="scientific">Methylocella tundrae</name>
    <dbReference type="NCBI Taxonomy" id="227605"/>
    <lineage>
        <taxon>Bacteria</taxon>
        <taxon>Pseudomonadati</taxon>
        <taxon>Pseudomonadota</taxon>
        <taxon>Alphaproteobacteria</taxon>
        <taxon>Hyphomicrobiales</taxon>
        <taxon>Beijerinckiaceae</taxon>
        <taxon>Methylocella</taxon>
    </lineage>
</organism>
<evidence type="ECO:0000256" key="7">
    <source>
        <dbReference type="ARBA" id="ARBA00022840"/>
    </source>
</evidence>
<dbReference type="Pfam" id="PF07568">
    <property type="entry name" value="HisKA_2"/>
    <property type="match status" value="1"/>
</dbReference>
<evidence type="ECO:0000256" key="1">
    <source>
        <dbReference type="ARBA" id="ARBA00000085"/>
    </source>
</evidence>
<dbReference type="RefSeq" id="WP_134488422.1">
    <property type="nucleotide sequence ID" value="NZ_CP139089.1"/>
</dbReference>
<dbReference type="InterPro" id="IPR036890">
    <property type="entry name" value="HATPase_C_sf"/>
</dbReference>
<accession>A0A4U8YYB2</accession>
<dbReference type="Proteomes" id="UP000294360">
    <property type="component" value="Chromosome"/>
</dbReference>
<dbReference type="PANTHER" id="PTHR41523:SF7">
    <property type="entry name" value="HISTIDINE KINASE"/>
    <property type="match status" value="1"/>
</dbReference>
<dbReference type="SUPFAM" id="SSF55874">
    <property type="entry name" value="ATPase domain of HSP90 chaperone/DNA topoisomerase II/histidine kinase"/>
    <property type="match status" value="1"/>
</dbReference>
<evidence type="ECO:0000256" key="3">
    <source>
        <dbReference type="ARBA" id="ARBA00022553"/>
    </source>
</evidence>
<proteinExistence type="predicted"/>
<dbReference type="Pfam" id="PF02518">
    <property type="entry name" value="HATPase_c"/>
    <property type="match status" value="1"/>
</dbReference>
<evidence type="ECO:0000256" key="4">
    <source>
        <dbReference type="ARBA" id="ARBA00022679"/>
    </source>
</evidence>
<evidence type="ECO:0000313" key="9">
    <source>
        <dbReference type="EMBL" id="VFU08429.1"/>
    </source>
</evidence>
<evidence type="ECO:0000256" key="5">
    <source>
        <dbReference type="ARBA" id="ARBA00022741"/>
    </source>
</evidence>
<evidence type="ECO:0000256" key="2">
    <source>
        <dbReference type="ARBA" id="ARBA00012438"/>
    </source>
</evidence>
<keyword evidence="6" id="KW-0418">Kinase</keyword>
<gene>
    <name evidence="9" type="ORF">MTUNDRAET4_1536</name>
</gene>
<dbReference type="GO" id="GO:0004673">
    <property type="term" value="F:protein histidine kinase activity"/>
    <property type="evidence" value="ECO:0007669"/>
    <property type="project" value="UniProtKB-EC"/>
</dbReference>
<dbReference type="InterPro" id="IPR011495">
    <property type="entry name" value="Sig_transdc_His_kin_sub2_dim/P"/>
</dbReference>
<keyword evidence="7" id="KW-0067">ATP-binding</keyword>
<evidence type="ECO:0000256" key="6">
    <source>
        <dbReference type="ARBA" id="ARBA00022777"/>
    </source>
</evidence>
<evidence type="ECO:0000259" key="8">
    <source>
        <dbReference type="SMART" id="SM00387"/>
    </source>
</evidence>
<dbReference type="PANTHER" id="PTHR41523">
    <property type="entry name" value="TWO-COMPONENT SYSTEM SENSOR PROTEIN"/>
    <property type="match status" value="1"/>
</dbReference>
<comment type="catalytic activity">
    <reaction evidence="1">
        <text>ATP + protein L-histidine = ADP + protein N-phospho-L-histidine.</text>
        <dbReference type="EC" id="2.7.13.3"/>
    </reaction>
</comment>
<name>A0A4U8YYB2_METTU</name>
<feature type="domain" description="Histidine kinase/HSP90-like ATPase" evidence="8">
    <location>
        <begin position="113"/>
        <end position="205"/>
    </location>
</feature>
<dbReference type="AlphaFoldDB" id="A0A4U8YYB2"/>
<dbReference type="Gene3D" id="3.30.565.10">
    <property type="entry name" value="Histidine kinase-like ATPase, C-terminal domain"/>
    <property type="match status" value="1"/>
</dbReference>
<keyword evidence="4" id="KW-0808">Transferase</keyword>
<dbReference type="EMBL" id="LR536450">
    <property type="protein sequence ID" value="VFU08429.1"/>
    <property type="molecule type" value="Genomic_DNA"/>
</dbReference>
<dbReference type="EC" id="2.7.13.3" evidence="2"/>
<protein>
    <recommendedName>
        <fullName evidence="2">histidine kinase</fullName>
        <ecNumber evidence="2">2.7.13.3</ecNumber>
    </recommendedName>
</protein>
<sequence length="207" mass="22477">MNVLVKPTLPDASLLMREMTHRISNEFASAVYMVSLAASRSGDQQVQSVLGNVQQHLEHCARVHRALQMPDLGTSVDVADYLCRLCHAVSRSKLESQNIKIVIAAQPMALASERCWMLGMIVNELITNAARHAFSGQGGTIRVELIENKSVAMCIVSDNGRNSGKARPHGGLKIVRSLAESLNGNFSQQFGAQGSVSIVTFPVYTND</sequence>
<reference evidence="9 10" key="1">
    <citation type="submission" date="2019-03" db="EMBL/GenBank/DDBJ databases">
        <authorList>
            <person name="Kox A.R. M."/>
        </authorList>
    </citation>
    <scope>NUCLEOTIDE SEQUENCE [LARGE SCALE GENOMIC DNA]</scope>
    <source>
        <strain evidence="9">MTUNDRAET4 annotated genome</strain>
    </source>
</reference>
<dbReference type="KEGG" id="mtun:MTUNDRAET4_1536"/>
<dbReference type="OrthoDB" id="7570749at2"/>
<keyword evidence="5" id="KW-0547">Nucleotide-binding</keyword>